<evidence type="ECO:0000313" key="3">
    <source>
        <dbReference type="Proteomes" id="UP000495940"/>
    </source>
</evidence>
<keyword evidence="3" id="KW-1185">Reference proteome</keyword>
<dbReference type="AlphaFoldDB" id="A0A6G5RR52"/>
<evidence type="ECO:0000313" key="2">
    <source>
        <dbReference type="EMBL" id="QCD60324.1"/>
    </source>
</evidence>
<feature type="transmembrane region" description="Helical" evidence="1">
    <location>
        <begin position="27"/>
        <end position="49"/>
    </location>
</feature>
<dbReference type="Proteomes" id="UP000495940">
    <property type="component" value="Chromosome"/>
</dbReference>
<organism evidence="2 3">
    <name type="scientific">Streptomyces hawaiiensis</name>
    <dbReference type="NCBI Taxonomy" id="67305"/>
    <lineage>
        <taxon>Bacteria</taxon>
        <taxon>Bacillati</taxon>
        <taxon>Actinomycetota</taxon>
        <taxon>Actinomycetes</taxon>
        <taxon>Kitasatosporales</taxon>
        <taxon>Streptomycetaceae</taxon>
        <taxon>Streptomyces</taxon>
    </lineage>
</organism>
<keyword evidence="1" id="KW-0812">Transmembrane</keyword>
<evidence type="ECO:0000256" key="1">
    <source>
        <dbReference type="SAM" id="Phobius"/>
    </source>
</evidence>
<sequence length="240" mass="26544">MSNGLGEARMQGNQAKRWWQRDDWTQIATVAAVLVGAGTLLLTAIATFFQARVAQDQLDQSRRTSDNEARGQAVLVSHWTGDGESSLHVMNRSLDPVNEVSLAFHARTALGKNQQPPRGMVTFVIKLGSLPPCSTIAFSEKTVGFRWKRADLNELTVQHPVLPGLPREEGTWRGLKSLRRLEMLSLFFTDRDGAQWSRDKDGRLGDQRDGIGYPVDGLAASPGRIVRAPQIKPLDTCREG</sequence>
<name>A0A6G5RR52_9ACTN</name>
<dbReference type="EMBL" id="CP021978">
    <property type="protein sequence ID" value="QCD60324.1"/>
    <property type="molecule type" value="Genomic_DNA"/>
</dbReference>
<accession>A0A6G5RR52</accession>
<keyword evidence="1" id="KW-1133">Transmembrane helix</keyword>
<protein>
    <submittedName>
        <fullName evidence="2">Uncharacterized protein</fullName>
    </submittedName>
</protein>
<dbReference type="KEGG" id="shaw:CEB94_40620"/>
<keyword evidence="1" id="KW-0472">Membrane</keyword>
<proteinExistence type="predicted"/>
<reference evidence="2 3" key="1">
    <citation type="submission" date="2017-06" db="EMBL/GenBank/DDBJ databases">
        <title>Complete Genome Sequence of Streptomyces hawaiiensis NRRL 15010 and insights into acyldepsipeptides biosynthesis.</title>
        <authorList>
            <person name="Mariita R.M."/>
            <person name="Sello J.K."/>
        </authorList>
    </citation>
    <scope>NUCLEOTIDE SEQUENCE [LARGE SCALE GENOMIC DNA]</scope>
    <source>
        <strain evidence="2 3">ATCC 12236</strain>
    </source>
</reference>
<dbReference type="RefSeq" id="WP_175436785.1">
    <property type="nucleotide sequence ID" value="NZ_CP021978.1"/>
</dbReference>
<gene>
    <name evidence="2" type="ORF">CEB94_40620</name>
</gene>